<dbReference type="AlphaFoldDB" id="H3NKS9"/>
<sequence>MKKCLLTVFCLLLMPLSLVKAQEGQYRPEDFDGDYGIITFLTGQTDEENRIPTDSGDMKAIMDQILVYLANTRVSDVQGLQFQSGISRLKNSFEATTRIEEGVIKSLTPGAESLQDPIISEGPSPYPIFEVDVEFTTDDYTYIVFDRKEAYLVGISGSPDSSQFLTIEVMGQADHVVLNDQIDQPLYTEFLPDGYVTNENGYQTVPYDELLQMPENTTVNVFVTGRVKKILSSSANHYKFVLEDDEEGNLYVIDWTFDQLEDLKVGDQVTVEGAYGGPTELGVPYIGSGQYDSVTIDK</sequence>
<feature type="signal peptide" evidence="1">
    <location>
        <begin position="1"/>
        <end position="21"/>
    </location>
</feature>
<dbReference type="Proteomes" id="UP000006190">
    <property type="component" value="Unassembled WGS sequence"/>
</dbReference>
<keyword evidence="1" id="KW-0732">Signal</keyword>
<comment type="caution">
    <text evidence="2">The sequence shown here is derived from an EMBL/GenBank/DDBJ whole genome shotgun (WGS) entry which is preliminary data.</text>
</comment>
<gene>
    <name evidence="2" type="ORF">HMPREF9708_01468</name>
</gene>
<name>H3NKS9_9LACT</name>
<dbReference type="OrthoDB" id="9761387at2"/>
<feature type="chain" id="PRO_5003590856" evidence="1">
    <location>
        <begin position="22"/>
        <end position="298"/>
    </location>
</feature>
<protein>
    <submittedName>
        <fullName evidence="2">Uncharacterized protein</fullName>
    </submittedName>
</protein>
<evidence type="ECO:0000313" key="2">
    <source>
        <dbReference type="EMBL" id="EHR36207.1"/>
    </source>
</evidence>
<evidence type="ECO:0000313" key="3">
    <source>
        <dbReference type="Proteomes" id="UP000006190"/>
    </source>
</evidence>
<keyword evidence="3" id="KW-1185">Reference proteome</keyword>
<dbReference type="RefSeq" id="WP_006309695.1">
    <property type="nucleotide sequence ID" value="NZ_JH601133.1"/>
</dbReference>
<reference evidence="2 3" key="1">
    <citation type="submission" date="2012-01" db="EMBL/GenBank/DDBJ databases">
        <title>The Genome Sequence of Facklamia languida CCUG 37842.</title>
        <authorList>
            <consortium name="The Broad Institute Genome Sequencing Platform"/>
            <person name="Earl A."/>
            <person name="Ward D."/>
            <person name="Feldgarden M."/>
            <person name="Gevers D."/>
            <person name="Huys G."/>
            <person name="Young S.K."/>
            <person name="Zeng Q."/>
            <person name="Gargeya S."/>
            <person name="Fitzgerald M."/>
            <person name="Haas B."/>
            <person name="Abouelleil A."/>
            <person name="Alvarado L."/>
            <person name="Arachchi H.M."/>
            <person name="Berlin A."/>
            <person name="Chapman S.B."/>
            <person name="Gearin G."/>
            <person name="Goldberg J."/>
            <person name="Griggs A."/>
            <person name="Gujja S."/>
            <person name="Hansen M."/>
            <person name="Heiman D."/>
            <person name="Howarth C."/>
            <person name="Larimer J."/>
            <person name="Lui A."/>
            <person name="MacDonald P.J.P."/>
            <person name="McCowen C."/>
            <person name="Montmayeur A."/>
            <person name="Murphy C."/>
            <person name="Neiman D."/>
            <person name="Pearson M."/>
            <person name="Priest M."/>
            <person name="Roberts A."/>
            <person name="Saif S."/>
            <person name="Shea T."/>
            <person name="Sisk P."/>
            <person name="Stolte C."/>
            <person name="Sykes S."/>
            <person name="Wortman J."/>
            <person name="Nusbaum C."/>
            <person name="Birren B."/>
        </authorList>
    </citation>
    <scope>NUCLEOTIDE SEQUENCE [LARGE SCALE GENOMIC DNA]</scope>
    <source>
        <strain evidence="2 3">CCUG 37842</strain>
    </source>
</reference>
<dbReference type="STRING" id="883113.HMPREF9708_01468"/>
<dbReference type="HOGENOM" id="CLU_905367_0_0_9"/>
<dbReference type="EMBL" id="AGEG01000016">
    <property type="protein sequence ID" value="EHR36207.1"/>
    <property type="molecule type" value="Genomic_DNA"/>
</dbReference>
<accession>H3NKS9</accession>
<proteinExistence type="predicted"/>
<organism evidence="2 3">
    <name type="scientific">Facklamia languida CCUG 37842</name>
    <dbReference type="NCBI Taxonomy" id="883113"/>
    <lineage>
        <taxon>Bacteria</taxon>
        <taxon>Bacillati</taxon>
        <taxon>Bacillota</taxon>
        <taxon>Bacilli</taxon>
        <taxon>Lactobacillales</taxon>
        <taxon>Aerococcaceae</taxon>
        <taxon>Facklamia</taxon>
    </lineage>
</organism>
<evidence type="ECO:0000256" key="1">
    <source>
        <dbReference type="SAM" id="SignalP"/>
    </source>
</evidence>
<dbReference type="PATRIC" id="fig|883113.3.peg.1469"/>